<keyword evidence="2" id="KW-1185">Reference proteome</keyword>
<organism evidence="1 2">
    <name type="scientific">Odoribacter splanchnicus (strain ATCC 29572 / DSM 20712 / CIP 104287 / JCM 15291 / NCTC 10825 / 1651/6)</name>
    <name type="common">Bacteroides splanchnicus</name>
    <dbReference type="NCBI Taxonomy" id="709991"/>
    <lineage>
        <taxon>Bacteria</taxon>
        <taxon>Pseudomonadati</taxon>
        <taxon>Bacteroidota</taxon>
        <taxon>Bacteroidia</taxon>
        <taxon>Bacteroidales</taxon>
        <taxon>Odoribacteraceae</taxon>
        <taxon>Odoribacter</taxon>
    </lineage>
</organism>
<dbReference type="EMBL" id="CP002544">
    <property type="protein sequence ID" value="ADY31469.1"/>
    <property type="molecule type" value="Genomic_DNA"/>
</dbReference>
<proteinExistence type="predicted"/>
<dbReference type="PaxDb" id="709991-Odosp_0377"/>
<sequence length="313" mass="35596">MFNDFRLLVMRFKYILILLLGCCCWRCNSIDDRFEEKDNLRLIMLEAIEEPYANPKDVYVYKLMAQSMSGLERVVISNVSHELDSAPALPTIVLVDSVTVDSNGYLSRPVKTAIIEYPIVVPPLPGESISLDFTVTAVNGKFQTITSSMLVANYKESKKGLFFANTYTSKNYAFYSSEKDALYGVNPNLATYYKRNIPYIDFYSISDGAREYFIYSPTDPEVVERLKGQGITDYVLTEMRRTRMVKLEDINFTKVKDKEILAIDFTNTVTKIQVKKGDNIGFITEDGRKGIMNIAGASGRYIDFKCKTQTIPQ</sequence>
<accession>F9Z4W0</accession>
<evidence type="ECO:0000313" key="2">
    <source>
        <dbReference type="Proteomes" id="UP000006657"/>
    </source>
</evidence>
<protein>
    <submittedName>
        <fullName evidence="1">Uncharacterized protein</fullName>
    </submittedName>
</protein>
<dbReference type="Proteomes" id="UP000006657">
    <property type="component" value="Chromosome"/>
</dbReference>
<reference evidence="1 2" key="1">
    <citation type="journal article" date="2011" name="Stand. Genomic Sci.">
        <title>Complete genome sequence of Odoribacter splanchnicus type strain (1651/6).</title>
        <authorList>
            <consortium name="US DOE Joint Genome Institute (JGI-PGF)"/>
            <person name="Goker M."/>
            <person name="Gronow S."/>
            <person name="Zeytun A."/>
            <person name="Nolan M."/>
            <person name="Lucas S."/>
            <person name="Lapidus A."/>
            <person name="Hammon N."/>
            <person name="Deshpande S."/>
            <person name="Cheng J.F."/>
            <person name="Pitluck S."/>
            <person name="Liolios K."/>
            <person name="Pagani I."/>
            <person name="Ivanova N."/>
            <person name="Mavromatis K."/>
            <person name="Ovchinikova G."/>
            <person name="Pati A."/>
            <person name="Tapia R."/>
            <person name="Han C."/>
            <person name="Goodwin L."/>
            <person name="Chen A."/>
            <person name="Palaniappan K."/>
            <person name="Land M."/>
            <person name="Hauser L."/>
            <person name="Jeffries C.D."/>
            <person name="Brambilla E.M."/>
            <person name="Rohde M."/>
            <person name="Detter J.C."/>
            <person name="Woyke T."/>
            <person name="Bristow J."/>
            <person name="Markowitz V."/>
            <person name="Hugenholtz P."/>
            <person name="Eisen J.A."/>
            <person name="Kyrpides N.C."/>
            <person name="Klenk H.P."/>
        </authorList>
    </citation>
    <scope>NUCLEOTIDE SEQUENCE [LARGE SCALE GENOMIC DNA]</scope>
    <source>
        <strain evidence="2">ATCC 29572 / DSM 20712 / JCM 15291 / NCTC 10825 / 1651/6</strain>
    </source>
</reference>
<evidence type="ECO:0000313" key="1">
    <source>
        <dbReference type="EMBL" id="ADY31469.1"/>
    </source>
</evidence>
<dbReference type="KEGG" id="osp:Odosp_0377"/>
<dbReference type="AlphaFoldDB" id="F9Z4W0"/>
<name>F9Z4W0_ODOSD</name>
<dbReference type="HOGENOM" id="CLU_888061_0_0_10"/>
<gene>
    <name evidence="1" type="ordered locus">Odosp_0377</name>
</gene>